<dbReference type="AlphaFoldDB" id="A0AAV5ABY1"/>
<organism evidence="1 2">
    <name type="scientific">Clathrus columnatus</name>
    <dbReference type="NCBI Taxonomy" id="1419009"/>
    <lineage>
        <taxon>Eukaryota</taxon>
        <taxon>Fungi</taxon>
        <taxon>Dikarya</taxon>
        <taxon>Basidiomycota</taxon>
        <taxon>Agaricomycotina</taxon>
        <taxon>Agaricomycetes</taxon>
        <taxon>Phallomycetidae</taxon>
        <taxon>Phallales</taxon>
        <taxon>Clathraceae</taxon>
        <taxon>Clathrus</taxon>
    </lineage>
</organism>
<accession>A0AAV5ABY1</accession>
<sequence>MRKPLILYPDHESDLVARRKKNMDVLTTIDLSTPATNGTKEEPQPFSYGPRPYKFIFEKEPSKQEQETLIFVIPSTSRRVVSHQLVDKVKLISQLREMVEAIKQGKLGSSDMEVIPTDDIQLKYPF</sequence>
<evidence type="ECO:0000313" key="1">
    <source>
        <dbReference type="EMBL" id="GJJ10224.1"/>
    </source>
</evidence>
<protein>
    <submittedName>
        <fullName evidence="1">Uncharacterized protein</fullName>
    </submittedName>
</protein>
<dbReference type="InterPro" id="IPR036895">
    <property type="entry name" value="Uracil-DNA_glycosylase-like_sf"/>
</dbReference>
<dbReference type="EMBL" id="BPWL01000005">
    <property type="protein sequence ID" value="GJJ10224.1"/>
    <property type="molecule type" value="Genomic_DNA"/>
</dbReference>
<dbReference type="Gene3D" id="3.40.470.10">
    <property type="entry name" value="Uracil-DNA glycosylase-like domain"/>
    <property type="match status" value="1"/>
</dbReference>
<reference evidence="1" key="1">
    <citation type="submission" date="2021-10" db="EMBL/GenBank/DDBJ databases">
        <title>De novo Genome Assembly of Clathrus columnatus (Basidiomycota, Fungi) Using Illumina and Nanopore Sequence Data.</title>
        <authorList>
            <person name="Ogiso-Tanaka E."/>
            <person name="Itagaki H."/>
            <person name="Hosoya T."/>
            <person name="Hosaka K."/>
        </authorList>
    </citation>
    <scope>NUCLEOTIDE SEQUENCE</scope>
    <source>
        <strain evidence="1">MO-923</strain>
    </source>
</reference>
<gene>
    <name evidence="1" type="ORF">Clacol_004450</name>
</gene>
<dbReference type="Proteomes" id="UP001050691">
    <property type="component" value="Unassembled WGS sequence"/>
</dbReference>
<keyword evidence="2" id="KW-1185">Reference proteome</keyword>
<evidence type="ECO:0000313" key="2">
    <source>
        <dbReference type="Proteomes" id="UP001050691"/>
    </source>
</evidence>
<proteinExistence type="predicted"/>
<comment type="caution">
    <text evidence="1">The sequence shown here is derived from an EMBL/GenBank/DDBJ whole genome shotgun (WGS) entry which is preliminary data.</text>
</comment>
<name>A0AAV5ABY1_9AGAM</name>